<feature type="region of interest" description="Disordered" evidence="1">
    <location>
        <begin position="1"/>
        <end position="23"/>
    </location>
</feature>
<proteinExistence type="predicted"/>
<dbReference type="Gene3D" id="3.80.10.10">
    <property type="entry name" value="Ribonuclease Inhibitor"/>
    <property type="match status" value="1"/>
</dbReference>
<dbReference type="InterPro" id="IPR055411">
    <property type="entry name" value="LRR_FXL15/At3g58940/PEG3-like"/>
</dbReference>
<evidence type="ECO:0000313" key="4">
    <source>
        <dbReference type="Proteomes" id="UP001497516"/>
    </source>
</evidence>
<dbReference type="InterPro" id="IPR006566">
    <property type="entry name" value="FBD"/>
</dbReference>
<dbReference type="InterPro" id="IPR032675">
    <property type="entry name" value="LRR_dom_sf"/>
</dbReference>
<gene>
    <name evidence="3" type="ORF">LTRI10_LOCUS37614</name>
</gene>
<dbReference type="Pfam" id="PF08387">
    <property type="entry name" value="FBD"/>
    <property type="match status" value="1"/>
</dbReference>
<dbReference type="Pfam" id="PF24758">
    <property type="entry name" value="LRR_At5g56370"/>
    <property type="match status" value="1"/>
</dbReference>
<evidence type="ECO:0000313" key="3">
    <source>
        <dbReference type="EMBL" id="CAL1397306.1"/>
    </source>
</evidence>
<evidence type="ECO:0000259" key="2">
    <source>
        <dbReference type="PROSITE" id="PS50181"/>
    </source>
</evidence>
<feature type="domain" description="F-box" evidence="2">
    <location>
        <begin position="23"/>
        <end position="73"/>
    </location>
</feature>
<reference evidence="3 4" key="1">
    <citation type="submission" date="2024-04" db="EMBL/GenBank/DDBJ databases">
        <authorList>
            <person name="Fracassetti M."/>
        </authorList>
    </citation>
    <scope>NUCLEOTIDE SEQUENCE [LARGE SCALE GENOMIC DNA]</scope>
</reference>
<feature type="compositionally biased region" description="Basic and acidic residues" evidence="1">
    <location>
        <begin position="526"/>
        <end position="536"/>
    </location>
</feature>
<name>A0AAV2FG80_9ROSI</name>
<feature type="region of interest" description="Disordered" evidence="1">
    <location>
        <begin position="499"/>
        <end position="536"/>
    </location>
</feature>
<dbReference type="SMART" id="SM00256">
    <property type="entry name" value="FBOX"/>
    <property type="match status" value="1"/>
</dbReference>
<evidence type="ECO:0000256" key="1">
    <source>
        <dbReference type="SAM" id="MobiDB-lite"/>
    </source>
</evidence>
<feature type="compositionally biased region" description="Acidic residues" evidence="1">
    <location>
        <begin position="505"/>
        <end position="523"/>
    </location>
</feature>
<dbReference type="Proteomes" id="UP001497516">
    <property type="component" value="Chromosome 6"/>
</dbReference>
<sequence>METAEAPKIPTTAQRKSPTPATEDRISYLPDEILAHILFLLPTKQAVATSVLSRRWKDVWTGVYNIHLDFRNRFGESEIVANAQEIRERRYLEFCRFVGTVLSRHKNLNSVRRFRFHFAMDDVGCKERPNFWLQMGFSPDESQLEVMDVELRGDEWNEDPFSLRWLPESFYRLKRLEILKLDGVTLETRTGSIFLPSVRKLLLLNAVFKSCAALSKLISGCPVLEALQIEGCRHSNKEESDTLNAFLPCLKKLTIIGDILYHDHCIVIDAPSLEHLYLDEYPELQLSQDGSRPLQCLHSALLEQGESGISNRGLTRLLAQISNAKVLWLSWRTLDLLSNGVRLPIIPNDDAIARLPMFPNVTHLTIGSPARRSTLYYLLNSVPKLQSLVINLDDGWGMLDWRGSEEPACTPECLLSSLEEIEINYLVADDAELEMGACLLEAGVALKKANLHIMYDDSHLYDEYRHYMNDIHNRLGSLVKLVRSSRGYEVHLFLPDGDEIHVDSDDQTDGNDDVDGMDDDDTNNDGSRRGRGANEH</sequence>
<dbReference type="InterPro" id="IPR036047">
    <property type="entry name" value="F-box-like_dom_sf"/>
</dbReference>
<dbReference type="SUPFAM" id="SSF81383">
    <property type="entry name" value="F-box domain"/>
    <property type="match status" value="1"/>
</dbReference>
<dbReference type="SUPFAM" id="SSF52047">
    <property type="entry name" value="RNI-like"/>
    <property type="match status" value="1"/>
</dbReference>
<accession>A0AAV2FG80</accession>
<dbReference type="PROSITE" id="PS50181">
    <property type="entry name" value="FBOX"/>
    <property type="match status" value="1"/>
</dbReference>
<dbReference type="AlphaFoldDB" id="A0AAV2FG80"/>
<organism evidence="3 4">
    <name type="scientific">Linum trigynum</name>
    <dbReference type="NCBI Taxonomy" id="586398"/>
    <lineage>
        <taxon>Eukaryota</taxon>
        <taxon>Viridiplantae</taxon>
        <taxon>Streptophyta</taxon>
        <taxon>Embryophyta</taxon>
        <taxon>Tracheophyta</taxon>
        <taxon>Spermatophyta</taxon>
        <taxon>Magnoliopsida</taxon>
        <taxon>eudicotyledons</taxon>
        <taxon>Gunneridae</taxon>
        <taxon>Pentapetalae</taxon>
        <taxon>rosids</taxon>
        <taxon>fabids</taxon>
        <taxon>Malpighiales</taxon>
        <taxon>Linaceae</taxon>
        <taxon>Linum</taxon>
    </lineage>
</organism>
<keyword evidence="4" id="KW-1185">Reference proteome</keyword>
<feature type="compositionally biased region" description="Polar residues" evidence="1">
    <location>
        <begin position="11"/>
        <end position="20"/>
    </location>
</feature>
<dbReference type="PANTHER" id="PTHR31900:SF34">
    <property type="entry name" value="EMB|CAB62440.1-RELATED"/>
    <property type="match status" value="1"/>
</dbReference>
<dbReference type="Pfam" id="PF00646">
    <property type="entry name" value="F-box"/>
    <property type="match status" value="1"/>
</dbReference>
<dbReference type="PANTHER" id="PTHR31900">
    <property type="entry name" value="F-BOX/RNI SUPERFAMILY PROTEIN-RELATED"/>
    <property type="match status" value="1"/>
</dbReference>
<dbReference type="InterPro" id="IPR050232">
    <property type="entry name" value="FBL13/AtMIF1-like"/>
</dbReference>
<dbReference type="InterPro" id="IPR001810">
    <property type="entry name" value="F-box_dom"/>
</dbReference>
<protein>
    <recommendedName>
        <fullName evidence="2">F-box domain-containing protein</fullName>
    </recommendedName>
</protein>
<dbReference type="InterPro" id="IPR053781">
    <property type="entry name" value="F-box_AtFBL13-like"/>
</dbReference>
<dbReference type="Gene3D" id="1.20.1280.50">
    <property type="match status" value="1"/>
</dbReference>
<dbReference type="CDD" id="cd22160">
    <property type="entry name" value="F-box_AtFBL13-like"/>
    <property type="match status" value="1"/>
</dbReference>
<dbReference type="EMBL" id="OZ034819">
    <property type="protein sequence ID" value="CAL1397306.1"/>
    <property type="molecule type" value="Genomic_DNA"/>
</dbReference>